<dbReference type="RefSeq" id="WP_169200392.1">
    <property type="nucleotide sequence ID" value="NZ_WTVH02000009.1"/>
</dbReference>
<proteinExistence type="predicted"/>
<name>A0ABX1N7G5_9RHOO</name>
<protein>
    <submittedName>
        <fullName evidence="2">Uncharacterized protein</fullName>
    </submittedName>
</protein>
<accession>A0ABX1N7G5</accession>
<evidence type="ECO:0000313" key="2">
    <source>
        <dbReference type="EMBL" id="NMF95192.1"/>
    </source>
</evidence>
<evidence type="ECO:0000256" key="1">
    <source>
        <dbReference type="SAM" id="Coils"/>
    </source>
</evidence>
<organism evidence="2 3">
    <name type="scientific">Aromatoleum buckelii</name>
    <dbReference type="NCBI Taxonomy" id="200254"/>
    <lineage>
        <taxon>Bacteria</taxon>
        <taxon>Pseudomonadati</taxon>
        <taxon>Pseudomonadota</taxon>
        <taxon>Betaproteobacteria</taxon>
        <taxon>Rhodocyclales</taxon>
        <taxon>Rhodocyclaceae</taxon>
        <taxon>Aromatoleum</taxon>
    </lineage>
</organism>
<sequence>MNTAGRLLSIYTRLIGTARANDLPMIKVWAEVFELPTDSPSLDDEVVTCLQAMRAEMELLQTSLLAMGAPEELFEVAMRRFRNTASPVYLNQSWGGLKDEVSRSENALTFNWANWALRDEDENDLAADELAALRSELDSLEKSLQETEMAPYLRAFVQRQVDAIRAALRVYRVRGVKPIEQALRTVAGAYGLERSRLEAELARAAEPARTLLDRTTALVKNVAEAADAIDKIRNGGETVYALATNVAPFLLTAAAAMP</sequence>
<dbReference type="Proteomes" id="UP000601990">
    <property type="component" value="Unassembled WGS sequence"/>
</dbReference>
<dbReference type="EMBL" id="WTVH01000052">
    <property type="protein sequence ID" value="NMF95192.1"/>
    <property type="molecule type" value="Genomic_DNA"/>
</dbReference>
<gene>
    <name evidence="2" type="ORF">GO608_17940</name>
</gene>
<comment type="caution">
    <text evidence="2">The sequence shown here is derived from an EMBL/GenBank/DDBJ whole genome shotgun (WGS) entry which is preliminary data.</text>
</comment>
<keyword evidence="3" id="KW-1185">Reference proteome</keyword>
<evidence type="ECO:0000313" key="3">
    <source>
        <dbReference type="Proteomes" id="UP000601990"/>
    </source>
</evidence>
<reference evidence="2" key="1">
    <citation type="submission" date="2019-12" db="EMBL/GenBank/DDBJ databases">
        <title>Comparative genomics gives insights into the taxonomy of the Azoarcus-Aromatoleum group and reveals separate origins of nif in the plant-associated Azoarcus and non-plant-associated Aromatoleum sub-groups.</title>
        <authorList>
            <person name="Lafos M."/>
            <person name="Maluk M."/>
            <person name="Batista M."/>
            <person name="Junghare M."/>
            <person name="Carmona M."/>
            <person name="Faoro H."/>
            <person name="Cruz L.M."/>
            <person name="Battistoni F."/>
            <person name="De Souza E."/>
            <person name="Pedrosa F."/>
            <person name="Chen W.-M."/>
            <person name="Poole P.S."/>
            <person name="Dixon R.A."/>
            <person name="James E.K."/>
        </authorList>
    </citation>
    <scope>NUCLEOTIDE SEQUENCE</scope>
    <source>
        <strain evidence="2">U120</strain>
    </source>
</reference>
<feature type="coiled-coil region" evidence="1">
    <location>
        <begin position="123"/>
        <end position="150"/>
    </location>
</feature>
<keyword evidence="1" id="KW-0175">Coiled coil</keyword>